<feature type="transmembrane region" description="Helical" evidence="3">
    <location>
        <begin position="543"/>
        <end position="564"/>
    </location>
</feature>
<reference evidence="5" key="1">
    <citation type="submission" date="2023-07" db="EMBL/GenBank/DDBJ databases">
        <title>30 novel species of actinomycetes from the DSMZ collection.</title>
        <authorList>
            <person name="Nouioui I."/>
        </authorList>
    </citation>
    <scope>NUCLEOTIDE SEQUENCE [LARGE SCALE GENOMIC DNA]</scope>
    <source>
        <strain evidence="5">DSM 40932</strain>
    </source>
</reference>
<gene>
    <name evidence="4" type="ORF">RM717_24460</name>
</gene>
<keyword evidence="3" id="KW-1133">Transmembrane helix</keyword>
<feature type="compositionally biased region" description="Basic residues" evidence="2">
    <location>
        <begin position="9"/>
        <end position="20"/>
    </location>
</feature>
<feature type="coiled-coil region" evidence="1">
    <location>
        <begin position="68"/>
        <end position="95"/>
    </location>
</feature>
<feature type="compositionally biased region" description="Basic and acidic residues" evidence="2">
    <location>
        <begin position="263"/>
        <end position="280"/>
    </location>
</feature>
<evidence type="ECO:0008006" key="6">
    <source>
        <dbReference type="Google" id="ProtNLM"/>
    </source>
</evidence>
<name>A0ABU2W710_9ACTN</name>
<evidence type="ECO:0000256" key="3">
    <source>
        <dbReference type="SAM" id="Phobius"/>
    </source>
</evidence>
<dbReference type="RefSeq" id="WP_311604013.1">
    <property type="nucleotide sequence ID" value="NZ_JAVRFG010000036.1"/>
</dbReference>
<dbReference type="Proteomes" id="UP001180556">
    <property type="component" value="Unassembled WGS sequence"/>
</dbReference>
<accession>A0ABU2W710</accession>
<feature type="region of interest" description="Disordered" evidence="2">
    <location>
        <begin position="263"/>
        <end position="284"/>
    </location>
</feature>
<evidence type="ECO:0000256" key="1">
    <source>
        <dbReference type="SAM" id="Coils"/>
    </source>
</evidence>
<feature type="transmembrane region" description="Helical" evidence="3">
    <location>
        <begin position="459"/>
        <end position="480"/>
    </location>
</feature>
<comment type="caution">
    <text evidence="4">The sequence shown here is derived from an EMBL/GenBank/DDBJ whole genome shotgun (WGS) entry which is preliminary data.</text>
</comment>
<feature type="region of interest" description="Disordered" evidence="2">
    <location>
        <begin position="662"/>
        <end position="747"/>
    </location>
</feature>
<keyword evidence="3" id="KW-0472">Membrane</keyword>
<evidence type="ECO:0000313" key="5">
    <source>
        <dbReference type="Proteomes" id="UP001180556"/>
    </source>
</evidence>
<evidence type="ECO:0000256" key="2">
    <source>
        <dbReference type="SAM" id="MobiDB-lite"/>
    </source>
</evidence>
<dbReference type="EMBL" id="JAVRFG010000036">
    <property type="protein sequence ID" value="MDT0493657.1"/>
    <property type="molecule type" value="Genomic_DNA"/>
</dbReference>
<keyword evidence="1" id="KW-0175">Coiled coil</keyword>
<feature type="transmembrane region" description="Helical" evidence="3">
    <location>
        <begin position="492"/>
        <end position="510"/>
    </location>
</feature>
<evidence type="ECO:0000313" key="4">
    <source>
        <dbReference type="EMBL" id="MDT0493657.1"/>
    </source>
</evidence>
<feature type="region of interest" description="Disordered" evidence="2">
    <location>
        <begin position="1"/>
        <end position="33"/>
    </location>
</feature>
<feature type="coiled-coil region" evidence="1">
    <location>
        <begin position="324"/>
        <end position="403"/>
    </location>
</feature>
<organism evidence="4 5">
    <name type="scientific">Streptomyces stephensoniae</name>
    <dbReference type="NCBI Taxonomy" id="3375367"/>
    <lineage>
        <taxon>Bacteria</taxon>
        <taxon>Bacillati</taxon>
        <taxon>Actinomycetota</taxon>
        <taxon>Actinomycetes</taxon>
        <taxon>Kitasatosporales</taxon>
        <taxon>Streptomycetaceae</taxon>
        <taxon>Streptomyces</taxon>
    </lineage>
</organism>
<proteinExistence type="predicted"/>
<keyword evidence="5" id="KW-1185">Reference proteome</keyword>
<feature type="region of interest" description="Disordered" evidence="2">
    <location>
        <begin position="625"/>
        <end position="647"/>
    </location>
</feature>
<sequence>MATAARTKAPARRKPTRTRKNTPPPKTATAKPAVPAVVPAARAEADPVVADARDRAADAAGLLLEAARSDTARLLADAQERAAALTERARCEAETLVTGAQAMARRVMAEVVEESGCRLAEATTSVAAARDQARRDVEQLHTEAQARTARQCAEAALAARKIEDEAKDQAELLLTAARREADQILARARTEADRITQAAAQCADEAAEAARVRLETAGTEAAEQIAAAERRSVDVLAEAEKAAAALTTRAENDATRLRERAENEAAQLREDAGRDEEAARRSAARARKLAEEDIARLKSTAAEDAERLTRNARGEAERIVAAARTRIEADRKEAEKALADARLREADAEVTLKAAHDKAAEADERMRRALDRTERRIERKRLKAEARQERAEARDNRKARIRELRAAARAGKPTRTERVKKFVLVNAERLLVILPITAPMAVAWTGQAGFAKDILGWEAPWTILFAAAFELSTAFVGWMYHQARKDGDAGTLYRIATWIFAMGAALMNFWHASGMPKEGTRVWDETARRFVQEITYWHFTPKAVAFATMSIVGMALWELYATLLHRRKLREDGKVANARPSIGIVRWFRYPRHAFTAWSLAITDASLTTLNHTWHAAERELTHRRTLRSARKGSPLPATYRVLPLNGSPNPYQVPNFFVNLTRTDLPGQPNRLNGEPDRNRPALPPTTNPNHPGANHLFGNNEPALPPGTARTGDGPETGRVPNQQNANREPDRDVPANLTSRSQQQAEQVEQVLNLIDELGYDNVKLRVVQERTGMTKTTAYHRLNDARDAYNQRKTG</sequence>
<protein>
    <recommendedName>
        <fullName evidence="6">Large Ala/Glu-rich protein</fullName>
    </recommendedName>
</protein>
<keyword evidence="3" id="KW-0812">Transmembrane</keyword>
<feature type="transmembrane region" description="Helical" evidence="3">
    <location>
        <begin position="430"/>
        <end position="447"/>
    </location>
</feature>